<evidence type="ECO:0000313" key="2">
    <source>
        <dbReference type="Proteomes" id="UP000247978"/>
    </source>
</evidence>
<dbReference type="InterPro" id="IPR011944">
    <property type="entry name" value="Steroid_delta5-4_isomerase"/>
</dbReference>
<keyword evidence="2" id="KW-1185">Reference proteome</keyword>
<dbReference type="InterPro" id="IPR032710">
    <property type="entry name" value="NTF2-like_dom_sf"/>
</dbReference>
<dbReference type="AlphaFoldDB" id="A0A2V3W4U8"/>
<dbReference type="EMBL" id="QJJQ01000014">
    <property type="protein sequence ID" value="PXW83779.1"/>
    <property type="molecule type" value="Genomic_DNA"/>
</dbReference>
<reference evidence="1 2" key="1">
    <citation type="submission" date="2018-05" db="EMBL/GenBank/DDBJ databases">
        <title>Genomic Encyclopedia of Type Strains, Phase IV (KMG-IV): sequencing the most valuable type-strain genomes for metagenomic binning, comparative biology and taxonomic classification.</title>
        <authorList>
            <person name="Goeker M."/>
        </authorList>
    </citation>
    <scope>NUCLEOTIDE SEQUENCE [LARGE SCALE GENOMIC DNA]</scope>
    <source>
        <strain evidence="1 2">DSM 28556</strain>
    </source>
</reference>
<dbReference type="SUPFAM" id="SSF54427">
    <property type="entry name" value="NTF2-like"/>
    <property type="match status" value="1"/>
</dbReference>
<comment type="caution">
    <text evidence="1">The sequence shown here is derived from an EMBL/GenBank/DDBJ whole genome shotgun (WGS) entry which is preliminary data.</text>
</comment>
<dbReference type="NCBIfam" id="TIGR02246">
    <property type="entry name" value="SgcJ/EcaC family oxidoreductase"/>
    <property type="match status" value="1"/>
</dbReference>
<dbReference type="RefSeq" id="WP_110396652.1">
    <property type="nucleotide sequence ID" value="NZ_JBHUHB010000001.1"/>
</dbReference>
<dbReference type="OrthoDB" id="9803476at2"/>
<sequence length="156" mass="17847">MVKEEVKREVELLYIRLINAWNKREANRMATLFRKEGELIGFDGSQIIGKEEIFSHLAPIFNDHPTPPFIVKVKSVHVLSPVIAMLRAIGGMLPSGQTEINPDLNTHHTLVALKEEDQWQIQLFQNTPAQFHGRPELVEQMTAELSEQLKKNKKSL</sequence>
<protein>
    <submittedName>
        <fullName evidence="1">Uncharacterized protein (TIGR02246 family)</fullName>
    </submittedName>
</protein>
<dbReference type="Proteomes" id="UP000247978">
    <property type="component" value="Unassembled WGS sequence"/>
</dbReference>
<gene>
    <name evidence="1" type="ORF">DFR56_11464</name>
</gene>
<evidence type="ECO:0000313" key="1">
    <source>
        <dbReference type="EMBL" id="PXW83779.1"/>
    </source>
</evidence>
<accession>A0A2V3W4U8</accession>
<organism evidence="1 2">
    <name type="scientific">Pseudogracilibacillus auburnensis</name>
    <dbReference type="NCBI Taxonomy" id="1494959"/>
    <lineage>
        <taxon>Bacteria</taxon>
        <taxon>Bacillati</taxon>
        <taxon>Bacillota</taxon>
        <taxon>Bacilli</taxon>
        <taxon>Bacillales</taxon>
        <taxon>Bacillaceae</taxon>
        <taxon>Pseudogracilibacillus</taxon>
    </lineage>
</organism>
<dbReference type="Gene3D" id="3.10.450.50">
    <property type="match status" value="1"/>
</dbReference>
<proteinExistence type="predicted"/>
<name>A0A2V3W4U8_9BACI</name>